<protein>
    <recommendedName>
        <fullName evidence="2">YrhK domain-containing protein</fullName>
    </recommendedName>
</protein>
<reference evidence="3 4" key="1">
    <citation type="submission" date="2017-08" db="EMBL/GenBank/DDBJ databases">
        <title>Draft Genome Sequence of Loktanella cinnabarina Strain XM1, Isolated from Coastal Surface Water.</title>
        <authorList>
            <person name="Ma R."/>
            <person name="Wang J."/>
            <person name="Wang Q."/>
            <person name="Ma Z."/>
            <person name="Li J."/>
            <person name="Chen L."/>
        </authorList>
    </citation>
    <scope>NUCLEOTIDE SEQUENCE [LARGE SCALE GENOMIC DNA]</scope>
    <source>
        <strain evidence="3 4">XM1</strain>
    </source>
</reference>
<feature type="transmembrane region" description="Helical" evidence="1">
    <location>
        <begin position="55"/>
        <end position="77"/>
    </location>
</feature>
<keyword evidence="1" id="KW-0472">Membrane</keyword>
<dbReference type="InterPro" id="IPR025424">
    <property type="entry name" value="YrhK_domain"/>
</dbReference>
<keyword evidence="1" id="KW-1133">Transmembrane helix</keyword>
<dbReference type="Pfam" id="PF14145">
    <property type="entry name" value="YrhK"/>
    <property type="match status" value="1"/>
</dbReference>
<accession>A0A2G1MIU1</accession>
<keyword evidence="1" id="KW-0812">Transmembrane</keyword>
<feature type="transmembrane region" description="Helical" evidence="1">
    <location>
        <begin position="12"/>
        <end position="35"/>
    </location>
</feature>
<feature type="domain" description="YrhK" evidence="2">
    <location>
        <begin position="10"/>
        <end position="78"/>
    </location>
</feature>
<evidence type="ECO:0000259" key="2">
    <source>
        <dbReference type="Pfam" id="PF14145"/>
    </source>
</evidence>
<dbReference type="OrthoDB" id="5862062at2"/>
<gene>
    <name evidence="3" type="ORF">CJ301_05535</name>
</gene>
<keyword evidence="4" id="KW-1185">Reference proteome</keyword>
<organism evidence="3 4">
    <name type="scientific">Limimaricola cinnabarinus</name>
    <dbReference type="NCBI Taxonomy" id="1125964"/>
    <lineage>
        <taxon>Bacteria</taxon>
        <taxon>Pseudomonadati</taxon>
        <taxon>Pseudomonadota</taxon>
        <taxon>Alphaproteobacteria</taxon>
        <taxon>Rhodobacterales</taxon>
        <taxon>Paracoccaceae</taxon>
        <taxon>Limimaricola</taxon>
    </lineage>
</organism>
<comment type="caution">
    <text evidence="3">The sequence shown here is derived from an EMBL/GenBank/DDBJ whole genome shotgun (WGS) entry which is preliminary data.</text>
</comment>
<dbReference type="Proteomes" id="UP000221860">
    <property type="component" value="Unassembled WGS sequence"/>
</dbReference>
<sequence length="86" mass="9645">MANPIKTLVQDYEWIHLSLGLAGNVMFLAGSVLFLPVFEQQNPDAGVIDMKWQTVGVWLFIFGAFFMFIGAFGNLLVKLYQKADSD</sequence>
<dbReference type="EMBL" id="NQWH01000006">
    <property type="protein sequence ID" value="PHP28663.1"/>
    <property type="molecule type" value="Genomic_DNA"/>
</dbReference>
<evidence type="ECO:0000256" key="1">
    <source>
        <dbReference type="SAM" id="Phobius"/>
    </source>
</evidence>
<proteinExistence type="predicted"/>
<dbReference type="RefSeq" id="WP_099275121.1">
    <property type="nucleotide sequence ID" value="NZ_KZ304953.1"/>
</dbReference>
<name>A0A2G1MIU1_9RHOB</name>
<evidence type="ECO:0000313" key="3">
    <source>
        <dbReference type="EMBL" id="PHP28663.1"/>
    </source>
</evidence>
<dbReference type="AlphaFoldDB" id="A0A2G1MIU1"/>
<evidence type="ECO:0000313" key="4">
    <source>
        <dbReference type="Proteomes" id="UP000221860"/>
    </source>
</evidence>